<evidence type="ECO:0000256" key="11">
    <source>
        <dbReference type="RuleBase" id="RU000541"/>
    </source>
</evidence>
<sequence>MTQTQTNGSSKKTFLFTSESVGEGHPDKICDQISDAILDACLAEDPTSKVACETATKTGMVMVFGEITTGARLDYQKIIRDAIKDIGYDSSEKGFDYKTCNVLVAIEQQSKDIAQGLHYEKALEDLGAGDQGIMFGYATDETEELLPLSLLLSHKLNAAMSAARRDGSLPWLRPDTKTQVTVEYENDHGAFIPLRVDTVVVSAQHSEDISTADLRKQILEKIVKKSIPAKYLDDRTIYHIQPSGRFVIGGPQGDAGLTGRKIIVDTYGGHGAHGGGAFSGKDYSKVDRSAAYLARWIAKSLVNAGLARRALVQLSYAIGVSEPLSIFVDTYGTSDKSSDELVEIIKQNFDMRPGVIVKELDLDQPKYYRTAKNGHFTDQSFTWEKPKTLHL</sequence>
<keyword evidence="8 11" id="KW-0460">Magnesium</keyword>
<dbReference type="InterPro" id="IPR022630">
    <property type="entry name" value="S-AdoMet_synt_C"/>
</dbReference>
<dbReference type="EMBL" id="KI966390">
    <property type="protein sequence ID" value="EWC48377.1"/>
    <property type="molecule type" value="Genomic_DNA"/>
</dbReference>
<evidence type="ECO:0000313" key="16">
    <source>
        <dbReference type="EMBL" id="EWC48377.1"/>
    </source>
</evidence>
<keyword evidence="6 11" id="KW-0547">Nucleotide-binding</keyword>
<dbReference type="Pfam" id="PF00438">
    <property type="entry name" value="S-AdoMet_synt_N"/>
    <property type="match status" value="1"/>
</dbReference>
<dbReference type="PROSITE" id="PS00376">
    <property type="entry name" value="ADOMET_SYNTHASE_1"/>
    <property type="match status" value="1"/>
</dbReference>
<dbReference type="SUPFAM" id="SSF55973">
    <property type="entry name" value="S-adenosylmethionine synthetase"/>
    <property type="match status" value="3"/>
</dbReference>
<comment type="catalytic activity">
    <reaction evidence="10 11">
        <text>L-methionine + ATP + H2O = S-adenosyl-L-methionine + phosphate + diphosphate</text>
        <dbReference type="Rhea" id="RHEA:21080"/>
        <dbReference type="ChEBI" id="CHEBI:15377"/>
        <dbReference type="ChEBI" id="CHEBI:30616"/>
        <dbReference type="ChEBI" id="CHEBI:33019"/>
        <dbReference type="ChEBI" id="CHEBI:43474"/>
        <dbReference type="ChEBI" id="CHEBI:57844"/>
        <dbReference type="ChEBI" id="CHEBI:59789"/>
        <dbReference type="EC" id="2.5.1.6"/>
    </reaction>
</comment>
<evidence type="ECO:0000256" key="2">
    <source>
        <dbReference type="ARBA" id="ARBA00009685"/>
    </source>
</evidence>
<dbReference type="FunFam" id="3.30.300.10:FF:000001">
    <property type="entry name" value="S-adenosylmethionine synthase"/>
    <property type="match status" value="1"/>
</dbReference>
<evidence type="ECO:0000256" key="5">
    <source>
        <dbReference type="ARBA" id="ARBA00022723"/>
    </source>
</evidence>
<dbReference type="GO" id="GO:0006555">
    <property type="term" value="P:methionine metabolic process"/>
    <property type="evidence" value="ECO:0007669"/>
    <property type="project" value="EnsemblFungi"/>
</dbReference>
<dbReference type="Gene3D" id="3.30.300.10">
    <property type="match status" value="3"/>
</dbReference>
<accession>W7I8H8</accession>
<keyword evidence="4 11" id="KW-0808">Transferase</keyword>
<feature type="domain" description="S-adenosylmethionine synthetase C-terminal" evidence="15">
    <location>
        <begin position="248"/>
        <end position="385"/>
    </location>
</feature>
<keyword evidence="7 11" id="KW-0067">ATP-binding</keyword>
<dbReference type="CDD" id="cd18079">
    <property type="entry name" value="S-AdoMet_synt"/>
    <property type="match status" value="1"/>
</dbReference>
<evidence type="ECO:0000256" key="9">
    <source>
        <dbReference type="ARBA" id="ARBA00022958"/>
    </source>
</evidence>
<dbReference type="UniPathway" id="UPA00315">
    <property type="reaction ID" value="UER00080"/>
</dbReference>
<dbReference type="Pfam" id="PF02773">
    <property type="entry name" value="S-AdoMet_synt_C"/>
    <property type="match status" value="1"/>
</dbReference>
<dbReference type="GO" id="GO:0004478">
    <property type="term" value="F:methionine adenosyltransferase activity"/>
    <property type="evidence" value="ECO:0007669"/>
    <property type="project" value="UniProtKB-EC"/>
</dbReference>
<comment type="similarity">
    <text evidence="2 12">Belongs to the AdoMet synthase family.</text>
</comment>
<evidence type="ECO:0000256" key="4">
    <source>
        <dbReference type="ARBA" id="ARBA00022679"/>
    </source>
</evidence>
<dbReference type="InterPro" id="IPR022629">
    <property type="entry name" value="S-AdoMet_synt_central"/>
</dbReference>
<dbReference type="Pfam" id="PF02772">
    <property type="entry name" value="S-AdoMet_synt_M"/>
    <property type="match status" value="1"/>
</dbReference>
<dbReference type="InterPro" id="IPR022631">
    <property type="entry name" value="ADOMET_SYNTHASE_CS"/>
</dbReference>
<dbReference type="PROSITE" id="PS00377">
    <property type="entry name" value="ADOMET_SYNTHASE_2"/>
    <property type="match status" value="1"/>
</dbReference>
<comment type="cofactor">
    <cofactor evidence="11">
        <name>K(+)</name>
        <dbReference type="ChEBI" id="CHEBI:29103"/>
    </cofactor>
    <text evidence="11">Binds 1 potassium ion per subunit. The potassium ion interacts primarily with the substrate.</text>
</comment>
<evidence type="ECO:0000259" key="14">
    <source>
        <dbReference type="Pfam" id="PF02772"/>
    </source>
</evidence>
<protein>
    <recommendedName>
        <fullName evidence="11">S-adenosylmethionine synthase</fullName>
        <ecNumber evidence="11">2.5.1.6</ecNumber>
    </recommendedName>
</protein>
<evidence type="ECO:0000259" key="13">
    <source>
        <dbReference type="Pfam" id="PF00438"/>
    </source>
</evidence>
<dbReference type="InterPro" id="IPR002133">
    <property type="entry name" value="S-AdoMet_synthetase"/>
</dbReference>
<dbReference type="Proteomes" id="UP000024837">
    <property type="component" value="Unassembled WGS sequence"/>
</dbReference>
<evidence type="ECO:0000256" key="10">
    <source>
        <dbReference type="ARBA" id="ARBA00048344"/>
    </source>
</evidence>
<evidence type="ECO:0000259" key="15">
    <source>
        <dbReference type="Pfam" id="PF02773"/>
    </source>
</evidence>
<comment type="function">
    <text evidence="11">Catalyzes the formation of S-adenosylmethionine from methionine and ATP.</text>
</comment>
<evidence type="ECO:0000256" key="7">
    <source>
        <dbReference type="ARBA" id="ARBA00022840"/>
    </source>
</evidence>
<dbReference type="HAMAP" id="MF_00086">
    <property type="entry name" value="S_AdoMet_synth1"/>
    <property type="match status" value="1"/>
</dbReference>
<evidence type="ECO:0000256" key="1">
    <source>
        <dbReference type="ARBA" id="ARBA00005224"/>
    </source>
</evidence>
<evidence type="ECO:0000256" key="12">
    <source>
        <dbReference type="RuleBase" id="RU004462"/>
    </source>
</evidence>
<dbReference type="PANTHER" id="PTHR11964">
    <property type="entry name" value="S-ADENOSYLMETHIONINE SYNTHETASE"/>
    <property type="match status" value="1"/>
</dbReference>
<feature type="domain" description="S-adenosylmethionine synthetase N-terminal" evidence="13">
    <location>
        <begin position="14"/>
        <end position="110"/>
    </location>
</feature>
<comment type="cofactor">
    <cofactor evidence="11">
        <name>Mg(2+)</name>
        <dbReference type="ChEBI" id="CHEBI:18420"/>
    </cofactor>
    <text evidence="11">Binds 2 magnesium ions per subunit. The magnesium ions interact primarily with the substrate.</text>
</comment>
<dbReference type="EC" id="2.5.1.6" evidence="11"/>
<comment type="pathway">
    <text evidence="1 11">Amino-acid biosynthesis; S-adenosyl-L-methionine biosynthesis; S-adenosyl-L-methionine from L-methionine: step 1/1.</text>
</comment>
<keyword evidence="5 11" id="KW-0479">Metal-binding</keyword>
<gene>
    <name evidence="16" type="ORF">DRE_02146</name>
</gene>
<evidence type="ECO:0000256" key="6">
    <source>
        <dbReference type="ARBA" id="ARBA00022741"/>
    </source>
</evidence>
<evidence type="ECO:0000256" key="8">
    <source>
        <dbReference type="ARBA" id="ARBA00022842"/>
    </source>
</evidence>
<dbReference type="FunFam" id="3.30.300.10:FF:000003">
    <property type="entry name" value="S-adenosylmethionine synthase"/>
    <property type="match status" value="1"/>
</dbReference>
<dbReference type="HOGENOM" id="CLU_041802_0_1_1"/>
<dbReference type="GO" id="GO:0005524">
    <property type="term" value="F:ATP binding"/>
    <property type="evidence" value="ECO:0007669"/>
    <property type="project" value="UniProtKB-KW"/>
</dbReference>
<dbReference type="NCBIfam" id="TIGR01034">
    <property type="entry name" value="metK"/>
    <property type="match status" value="1"/>
</dbReference>
<dbReference type="PIRSF" id="PIRSF000497">
    <property type="entry name" value="MAT"/>
    <property type="match status" value="1"/>
</dbReference>
<dbReference type="FunFam" id="3.30.300.10:FF:000004">
    <property type="entry name" value="S-adenosylmethionine synthase"/>
    <property type="match status" value="1"/>
</dbReference>
<reference evidence="16 17" key="1">
    <citation type="submission" date="2013-05" db="EMBL/GenBank/DDBJ databases">
        <title>Drechslerella stenobrocha genome reveals carnivorous origination and mechanical trapping mechanism of predatory fungi.</title>
        <authorList>
            <person name="Liu X."/>
            <person name="Zhang W."/>
            <person name="Liu K."/>
        </authorList>
    </citation>
    <scope>NUCLEOTIDE SEQUENCE [LARGE SCALE GENOMIC DNA]</scope>
    <source>
        <strain evidence="16 17">248</strain>
    </source>
</reference>
<keyword evidence="3 11" id="KW-0554">One-carbon metabolism</keyword>
<organism evidence="16 17">
    <name type="scientific">Drechslerella stenobrocha 248</name>
    <dbReference type="NCBI Taxonomy" id="1043628"/>
    <lineage>
        <taxon>Eukaryota</taxon>
        <taxon>Fungi</taxon>
        <taxon>Dikarya</taxon>
        <taxon>Ascomycota</taxon>
        <taxon>Pezizomycotina</taxon>
        <taxon>Orbiliomycetes</taxon>
        <taxon>Orbiliales</taxon>
        <taxon>Orbiliaceae</taxon>
        <taxon>Drechslerella</taxon>
    </lineage>
</organism>
<keyword evidence="9 11" id="KW-0630">Potassium</keyword>
<name>W7I8H8_9PEZI</name>
<dbReference type="GO" id="GO:0046872">
    <property type="term" value="F:metal ion binding"/>
    <property type="evidence" value="ECO:0007669"/>
    <property type="project" value="UniProtKB-KW"/>
</dbReference>
<dbReference type="InterPro" id="IPR022636">
    <property type="entry name" value="S-AdoMet_synthetase_sfam"/>
</dbReference>
<keyword evidence="17" id="KW-1185">Reference proteome</keyword>
<dbReference type="OrthoDB" id="5852090at2759"/>
<proteinExistence type="inferred from homology"/>
<dbReference type="GO" id="GO:0006556">
    <property type="term" value="P:S-adenosylmethionine biosynthetic process"/>
    <property type="evidence" value="ECO:0007669"/>
    <property type="project" value="UniProtKB-UniPathway"/>
</dbReference>
<dbReference type="AlphaFoldDB" id="W7I8H8"/>
<feature type="domain" description="S-adenosylmethionine synthetase central" evidence="14">
    <location>
        <begin position="126"/>
        <end position="246"/>
    </location>
</feature>
<dbReference type="GO" id="GO:0006730">
    <property type="term" value="P:one-carbon metabolic process"/>
    <property type="evidence" value="ECO:0007669"/>
    <property type="project" value="UniProtKB-KW"/>
</dbReference>
<dbReference type="InterPro" id="IPR022628">
    <property type="entry name" value="S-AdoMet_synt_N"/>
</dbReference>
<evidence type="ECO:0000256" key="3">
    <source>
        <dbReference type="ARBA" id="ARBA00022563"/>
    </source>
</evidence>
<evidence type="ECO:0000313" key="17">
    <source>
        <dbReference type="Proteomes" id="UP000024837"/>
    </source>
</evidence>